<evidence type="ECO:0000313" key="3">
    <source>
        <dbReference type="Proteomes" id="UP000438699"/>
    </source>
</evidence>
<feature type="compositionally biased region" description="Basic and acidic residues" evidence="1">
    <location>
        <begin position="58"/>
        <end position="70"/>
    </location>
</feature>
<dbReference type="AlphaFoldDB" id="A0A6N6N8R6"/>
<dbReference type="OrthoDB" id="5471817at2"/>
<keyword evidence="3" id="KW-1185">Reference proteome</keyword>
<feature type="region of interest" description="Disordered" evidence="1">
    <location>
        <begin position="37"/>
        <end position="101"/>
    </location>
</feature>
<evidence type="ECO:0000313" key="2">
    <source>
        <dbReference type="EMBL" id="KAB1443675.1"/>
    </source>
</evidence>
<organism evidence="2 3">
    <name type="scientific">Pseudodesulfovibrio senegalensis</name>
    <dbReference type="NCBI Taxonomy" id="1721087"/>
    <lineage>
        <taxon>Bacteria</taxon>
        <taxon>Pseudomonadati</taxon>
        <taxon>Thermodesulfobacteriota</taxon>
        <taxon>Desulfovibrionia</taxon>
        <taxon>Desulfovibrionales</taxon>
        <taxon>Desulfovibrionaceae</taxon>
    </lineage>
</organism>
<sequence length="360" mass="40049">MNATKRILAAILAVVALGAIAFAVHLFTKDREKTKSTEFRSQVQHPSNAAPQWTMDGQKAEADYSARDSVPHNATRAVNEDNTAAEKSGQGNGTTTTVDEGPVIIQEDGTITFAFIDNLAKYVVKRFQPAQDENAPFTRTSFRDLNMHFGRNLDGIDVSATEPREARAQVLDYVFTPASLKALYTLYADLFVEQLGDAVNDAADKLPHPLDQADLSDMYRVNAAELSHVGKIFKAIAADPEITKQTAKYIQSLRAVERSNVLFQESLAERSPKSIQTAASDRLKNAIRERERIRKNIIDLVHANCTNCSDEDMFYISLWSYRRTLGNTDKLTSFDVAGDCLLDLASRFKKKAVQLIQIEQ</sequence>
<protein>
    <submittedName>
        <fullName evidence="2">Uncharacterized protein</fullName>
    </submittedName>
</protein>
<comment type="caution">
    <text evidence="2">The sequence shown here is derived from an EMBL/GenBank/DDBJ whole genome shotgun (WGS) entry which is preliminary data.</text>
</comment>
<reference evidence="2 3" key="1">
    <citation type="journal article" date="2017" name="Int. J. Syst. Evol. Microbiol.">
        <title>Desulfovibrio senegalensis sp. nov., a mesophilic sulfate reducer isolated from marine sediment.</title>
        <authorList>
            <person name="Thioye A."/>
            <person name="Gam Z.B.A."/>
            <person name="Mbengue M."/>
            <person name="Cayol J.L."/>
            <person name="Joseph-Bartoli M."/>
            <person name="Toure-Kane C."/>
            <person name="Labat M."/>
        </authorList>
    </citation>
    <scope>NUCLEOTIDE SEQUENCE [LARGE SCALE GENOMIC DNA]</scope>
    <source>
        <strain evidence="2 3">DSM 101509</strain>
    </source>
</reference>
<accession>A0A6N6N8R6</accession>
<dbReference type="EMBL" id="WAIE01000001">
    <property type="protein sequence ID" value="KAB1443675.1"/>
    <property type="molecule type" value="Genomic_DNA"/>
</dbReference>
<gene>
    <name evidence="2" type="ORF">F8A88_05400</name>
</gene>
<dbReference type="RefSeq" id="WP_151150048.1">
    <property type="nucleotide sequence ID" value="NZ_WAIE01000001.1"/>
</dbReference>
<feature type="compositionally biased region" description="Polar residues" evidence="1">
    <location>
        <begin position="39"/>
        <end position="51"/>
    </location>
</feature>
<evidence type="ECO:0000256" key="1">
    <source>
        <dbReference type="SAM" id="MobiDB-lite"/>
    </source>
</evidence>
<proteinExistence type="predicted"/>
<name>A0A6N6N8R6_9BACT</name>
<dbReference type="Proteomes" id="UP000438699">
    <property type="component" value="Unassembled WGS sequence"/>
</dbReference>